<dbReference type="PANTHER" id="PTHR31761">
    <property type="entry name" value="GROWTH ARREST AND DNA DAMAGE-INDUCIBLE PROTEINS-INTERACTING PROTEIN 1 GADD45GIP1"/>
    <property type="match status" value="1"/>
</dbReference>
<evidence type="ECO:0000256" key="8">
    <source>
        <dbReference type="ARBA" id="ARBA00023274"/>
    </source>
</evidence>
<keyword evidence="5 14" id="KW-0175">Coiled coil</keyword>
<evidence type="ECO:0000256" key="14">
    <source>
        <dbReference type="SAM" id="Coils"/>
    </source>
</evidence>
<evidence type="ECO:0000256" key="10">
    <source>
        <dbReference type="ARBA" id="ARBA00030700"/>
    </source>
</evidence>
<keyword evidence="17" id="KW-1185">Reference proteome</keyword>
<dbReference type="OrthoDB" id="6247992at2759"/>
<dbReference type="GO" id="GO:0005739">
    <property type="term" value="C:mitochondrion"/>
    <property type="evidence" value="ECO:0000318"/>
    <property type="project" value="GO_Central"/>
</dbReference>
<evidence type="ECO:0000313" key="16">
    <source>
        <dbReference type="Ensembl" id="ENSOANP00000051419.1"/>
    </source>
</evidence>
<dbReference type="GeneTree" id="ENSGT00390000013719"/>
<dbReference type="GO" id="GO:1990904">
    <property type="term" value="C:ribonucleoprotein complex"/>
    <property type="evidence" value="ECO:0007669"/>
    <property type="project" value="UniProtKB-KW"/>
</dbReference>
<dbReference type="KEGG" id="oaa:100083503"/>
<comment type="function">
    <text evidence="13">Acts as a negative regulator of G1 to S cell cycle phase progression by inhibiting cyclin-dependent kinases. Inhibitory effects are additive with GADD45 proteins but also occur in the absence of GADD45 proteins. Acts as a repressor of the orphan nuclear receptor NR4A1 by inhibiting AB domain-mediated transcriptional activity. May be involved in the hormone-mediated regulation of NR4A1 transcriptional activity. May play a role in mitochondrial protein synthesis.</text>
</comment>
<dbReference type="PANTHER" id="PTHR31761:SF1">
    <property type="entry name" value="LARGE RIBOSOMAL SUBUNIT PROTEIN ML64"/>
    <property type="match status" value="1"/>
</dbReference>
<protein>
    <recommendedName>
        <fullName evidence="11">Large ribosomal subunit protein mL64</fullName>
    </recommendedName>
    <alternativeName>
        <fullName evidence="10">39S ribosomal protein L59, mitochondrial</fullName>
    </alternativeName>
    <alternativeName>
        <fullName evidence="12">Growth arrest and DNA damage-inducible proteins-interacting protein 1</fullName>
    </alternativeName>
</protein>
<evidence type="ECO:0000256" key="15">
    <source>
        <dbReference type="SAM" id="MobiDB-lite"/>
    </source>
</evidence>
<proteinExistence type="inferred from homology"/>
<evidence type="ECO:0000313" key="17">
    <source>
        <dbReference type="Proteomes" id="UP000002279"/>
    </source>
</evidence>
<evidence type="ECO:0000256" key="4">
    <source>
        <dbReference type="ARBA" id="ARBA00022980"/>
    </source>
</evidence>
<comment type="similarity">
    <text evidence="3">Belongs to the mitochondrion-specific ribosomal protein mL64 family.</text>
</comment>
<evidence type="ECO:0000256" key="7">
    <source>
        <dbReference type="ARBA" id="ARBA00023242"/>
    </source>
</evidence>
<keyword evidence="6" id="KW-0496">Mitochondrion</keyword>
<dbReference type="FunCoup" id="A0A6I8PHK6">
    <property type="interactions" value="1466"/>
</dbReference>
<reference evidence="16" key="2">
    <citation type="submission" date="2025-08" db="UniProtKB">
        <authorList>
            <consortium name="Ensembl"/>
        </authorList>
    </citation>
    <scope>IDENTIFICATION</scope>
    <source>
        <strain evidence="16">Glennie</strain>
    </source>
</reference>
<gene>
    <name evidence="16" type="primary">GADD45GIP1</name>
</gene>
<dbReference type="Pfam" id="PF10147">
    <property type="entry name" value="CR6_interact"/>
    <property type="match status" value="1"/>
</dbReference>
<evidence type="ECO:0000256" key="5">
    <source>
        <dbReference type="ARBA" id="ARBA00023054"/>
    </source>
</evidence>
<dbReference type="Gene3D" id="6.10.280.120">
    <property type="entry name" value="Growth arrest and DNA-damage-inducible proteins-interacting protein 1"/>
    <property type="match status" value="1"/>
</dbReference>
<comment type="subcellular location">
    <subcellularLocation>
        <location evidence="2">Mitochondrion</location>
    </subcellularLocation>
    <subcellularLocation>
        <location evidence="1">Nucleus</location>
    </subcellularLocation>
</comment>
<name>A0A6I8PHK6_ORNAN</name>
<dbReference type="Proteomes" id="UP000002279">
    <property type="component" value="Chromosome X2"/>
</dbReference>
<dbReference type="OMA" id="EPHSWIH"/>
<dbReference type="InterPro" id="IPR043035">
    <property type="entry name" value="Ribosomal_mL64_sf"/>
</dbReference>
<reference evidence="16" key="3">
    <citation type="submission" date="2025-09" db="UniProtKB">
        <authorList>
            <consortium name="Ensembl"/>
        </authorList>
    </citation>
    <scope>IDENTIFICATION</scope>
    <source>
        <strain evidence="16">Glennie</strain>
    </source>
</reference>
<evidence type="ECO:0000256" key="9">
    <source>
        <dbReference type="ARBA" id="ARBA00023306"/>
    </source>
</evidence>
<feature type="coiled-coil region" evidence="14">
    <location>
        <begin position="190"/>
        <end position="217"/>
    </location>
</feature>
<reference evidence="16 17" key="1">
    <citation type="journal article" date="2008" name="Nature">
        <title>Genome analysis of the platypus reveals unique signatures of evolution.</title>
        <authorList>
            <person name="Warren W.C."/>
            <person name="Hillier L.W."/>
            <person name="Marshall Graves J.A."/>
            <person name="Birney E."/>
            <person name="Ponting C.P."/>
            <person name="Grutzner F."/>
            <person name="Belov K."/>
            <person name="Miller W."/>
            <person name="Clarke L."/>
            <person name="Chinwalla A.T."/>
            <person name="Yang S.P."/>
            <person name="Heger A."/>
            <person name="Locke D.P."/>
            <person name="Miethke P."/>
            <person name="Waters P.D."/>
            <person name="Veyrunes F."/>
            <person name="Fulton L."/>
            <person name="Fulton B."/>
            <person name="Graves T."/>
            <person name="Wallis J."/>
            <person name="Puente X.S."/>
            <person name="Lopez-Otin C."/>
            <person name="Ordonez G.R."/>
            <person name="Eichler E.E."/>
            <person name="Chen L."/>
            <person name="Cheng Z."/>
            <person name="Deakin J.E."/>
            <person name="Alsop A."/>
            <person name="Thompson K."/>
            <person name="Kirby P."/>
            <person name="Papenfuss A.T."/>
            <person name="Wakefield M.J."/>
            <person name="Olender T."/>
            <person name="Lancet D."/>
            <person name="Huttley G.A."/>
            <person name="Smit A.F."/>
            <person name="Pask A."/>
            <person name="Temple-Smith P."/>
            <person name="Batzer M.A."/>
            <person name="Walker J.A."/>
            <person name="Konkel M.K."/>
            <person name="Harris R.S."/>
            <person name="Whittington C.M."/>
            <person name="Wong E.S."/>
            <person name="Gemmell N.J."/>
            <person name="Buschiazzo E."/>
            <person name="Vargas Jentzsch I.M."/>
            <person name="Merkel A."/>
            <person name="Schmitz J."/>
            <person name="Zemann A."/>
            <person name="Churakov G."/>
            <person name="Kriegs J.O."/>
            <person name="Brosius J."/>
            <person name="Murchison E.P."/>
            <person name="Sachidanandam R."/>
            <person name="Smith C."/>
            <person name="Hannon G.J."/>
            <person name="Tsend-Ayush E."/>
            <person name="McMillan D."/>
            <person name="Attenborough R."/>
            <person name="Rens W."/>
            <person name="Ferguson-Smith M."/>
            <person name="Lefevre C.M."/>
            <person name="Sharp J.A."/>
            <person name="Nicholas K.R."/>
            <person name="Ray D.A."/>
            <person name="Kube M."/>
            <person name="Reinhardt R."/>
            <person name="Pringle T.H."/>
            <person name="Taylor J."/>
            <person name="Jones R.C."/>
            <person name="Nixon B."/>
            <person name="Dacheux J.L."/>
            <person name="Niwa H."/>
            <person name="Sekita Y."/>
            <person name="Huang X."/>
            <person name="Stark A."/>
            <person name="Kheradpour P."/>
            <person name="Kellis M."/>
            <person name="Flicek P."/>
            <person name="Chen Y."/>
            <person name="Webber C."/>
            <person name="Hardison R."/>
            <person name="Nelson J."/>
            <person name="Hallsworth-Pepin K."/>
            <person name="Delehaunty K."/>
            <person name="Markovic C."/>
            <person name="Minx P."/>
            <person name="Feng Y."/>
            <person name="Kremitzki C."/>
            <person name="Mitreva M."/>
            <person name="Glasscock J."/>
            <person name="Wylie T."/>
            <person name="Wohldmann P."/>
            <person name="Thiru P."/>
            <person name="Nhan M.N."/>
            <person name="Pohl C.S."/>
            <person name="Smith S.M."/>
            <person name="Hou S."/>
            <person name="Nefedov M."/>
            <person name="de Jong P.J."/>
            <person name="Renfree M.B."/>
            <person name="Mardis E.R."/>
            <person name="Wilson R.K."/>
        </authorList>
    </citation>
    <scope>NUCLEOTIDE SEQUENCE [LARGE SCALE GENOMIC DNA]</scope>
    <source>
        <strain evidence="16 17">Glennie</strain>
    </source>
</reference>
<evidence type="ECO:0000256" key="3">
    <source>
        <dbReference type="ARBA" id="ARBA00005421"/>
    </source>
</evidence>
<evidence type="ECO:0000256" key="1">
    <source>
        <dbReference type="ARBA" id="ARBA00004123"/>
    </source>
</evidence>
<keyword evidence="8" id="KW-0687">Ribonucleoprotein</keyword>
<sequence length="225" mass="26159">MAAPTRQACGGGGGRLFLFILRRLPAPPSPASRSYKVRPVPNWPRRPRFPDPEDPLTPTWQLTPQYAAKQYGRFGAASGLDPARLWPGPERLRELEAEEREWYPSLRDMQEALREKERLREEKRLARENLIKANMAKMPQMIADWRREKKERWEKAQADKLRRGRLLAEAREQLGYNVDPRSTKFQELVRDLEKKQRKQLKEQKQQQKLEARAAALQAAAAASPE</sequence>
<dbReference type="RefSeq" id="XP_028908669.1">
    <property type="nucleotide sequence ID" value="XM_029052836.2"/>
</dbReference>
<dbReference type="GO" id="GO:0005654">
    <property type="term" value="C:nucleoplasm"/>
    <property type="evidence" value="ECO:0007669"/>
    <property type="project" value="Ensembl"/>
</dbReference>
<keyword evidence="4" id="KW-0689">Ribosomal protein</keyword>
<evidence type="ECO:0000256" key="12">
    <source>
        <dbReference type="ARBA" id="ARBA00035485"/>
    </source>
</evidence>
<feature type="coiled-coil region" evidence="14">
    <location>
        <begin position="106"/>
        <end position="136"/>
    </location>
</feature>
<evidence type="ECO:0000256" key="6">
    <source>
        <dbReference type="ARBA" id="ARBA00023128"/>
    </source>
</evidence>
<dbReference type="CTD" id="90480"/>
<feature type="compositionally biased region" description="Low complexity" evidence="15">
    <location>
        <begin position="31"/>
        <end position="40"/>
    </location>
</feature>
<dbReference type="GeneID" id="100083503"/>
<dbReference type="AlphaFoldDB" id="A0A6I8PHK6"/>
<accession>A0A6I8PHK6</accession>
<dbReference type="GO" id="GO:0005840">
    <property type="term" value="C:ribosome"/>
    <property type="evidence" value="ECO:0007669"/>
    <property type="project" value="UniProtKB-KW"/>
</dbReference>
<evidence type="ECO:0000256" key="2">
    <source>
        <dbReference type="ARBA" id="ARBA00004173"/>
    </source>
</evidence>
<keyword evidence="9" id="KW-0131">Cell cycle</keyword>
<keyword evidence="7" id="KW-0539">Nucleus</keyword>
<dbReference type="Bgee" id="ENSOANG00000045483">
    <property type="expression patterns" value="Expressed in endometrium and 8 other cell types or tissues"/>
</dbReference>
<dbReference type="Ensembl" id="ENSOANT00000053137.1">
    <property type="protein sequence ID" value="ENSOANP00000051419.1"/>
    <property type="gene ID" value="ENSOANG00000045483.1"/>
</dbReference>
<organism evidence="16 17">
    <name type="scientific">Ornithorhynchus anatinus</name>
    <name type="common">Duckbill platypus</name>
    <dbReference type="NCBI Taxonomy" id="9258"/>
    <lineage>
        <taxon>Eukaryota</taxon>
        <taxon>Metazoa</taxon>
        <taxon>Chordata</taxon>
        <taxon>Craniata</taxon>
        <taxon>Vertebrata</taxon>
        <taxon>Euteleostomi</taxon>
        <taxon>Mammalia</taxon>
        <taxon>Monotremata</taxon>
        <taxon>Ornithorhynchidae</taxon>
        <taxon>Ornithorhynchus</taxon>
    </lineage>
</organism>
<dbReference type="InParanoid" id="A0A6I8PHK6"/>
<evidence type="ECO:0000256" key="13">
    <source>
        <dbReference type="ARBA" id="ARBA00060144"/>
    </source>
</evidence>
<feature type="region of interest" description="Disordered" evidence="15">
    <location>
        <begin position="29"/>
        <end position="58"/>
    </location>
</feature>
<evidence type="ECO:0000256" key="11">
    <source>
        <dbReference type="ARBA" id="ARBA00035184"/>
    </source>
</evidence>
<dbReference type="InterPro" id="IPR018472">
    <property type="entry name" value="Ribosomal_mL64"/>
</dbReference>